<dbReference type="Proteomes" id="UP000003448">
    <property type="component" value="Unassembled WGS sequence"/>
</dbReference>
<dbReference type="InterPro" id="IPR025851">
    <property type="entry name" value="SUKH-4"/>
</dbReference>
<organism evidence="1 2">
    <name type="scientific">Micromonospora lupini str. Lupac 08</name>
    <dbReference type="NCBI Taxonomy" id="1150864"/>
    <lineage>
        <taxon>Bacteria</taxon>
        <taxon>Bacillati</taxon>
        <taxon>Actinomycetota</taxon>
        <taxon>Actinomycetes</taxon>
        <taxon>Micromonosporales</taxon>
        <taxon>Micromonosporaceae</taxon>
        <taxon>Micromonospora</taxon>
    </lineage>
</organism>
<accession>I0LDV3</accession>
<keyword evidence="2" id="KW-1185">Reference proteome</keyword>
<comment type="caution">
    <text evidence="1">The sequence shown here is derived from an EMBL/GenBank/DDBJ whole genome shotgun (WGS) entry which is preliminary data.</text>
</comment>
<dbReference type="EMBL" id="CAIE01000046">
    <property type="protein sequence ID" value="CCH22000.1"/>
    <property type="molecule type" value="Genomic_DNA"/>
</dbReference>
<sequence length="162" mass="17866">MSAPVEDVPGWESLSPELRERFRAADLPAALLKLDDSANFLLGPALTEQDVPPLGQLLRFGYGTGLFEGEFCLSLATGAVHLIRPDLPPNFVNSTLDQFGQSARLTLRYERDLTEGDVDTYTDAAEQIRAGIARIDPAADETDTYWDSLYYELAAGTYTNFE</sequence>
<dbReference type="Pfam" id="PF14435">
    <property type="entry name" value="SUKH-4"/>
    <property type="match status" value="1"/>
</dbReference>
<dbReference type="AlphaFoldDB" id="I0LDV3"/>
<reference evidence="2" key="1">
    <citation type="journal article" date="2012" name="J. Bacteriol.">
        <title>Genome Sequence of Micromonospora lupini Lupac 08, Isolated from Root Nodules of Lupinus angustifolius.</title>
        <authorList>
            <person name="Alonso-Vega P."/>
            <person name="Normand P."/>
            <person name="Bacigalupe R."/>
            <person name="Pujic P."/>
            <person name="Lajus A."/>
            <person name="Vallenet D."/>
            <person name="Carro L."/>
            <person name="Coll P."/>
            <person name="Trujillo M.E."/>
        </authorList>
    </citation>
    <scope>NUCLEOTIDE SEQUENCE [LARGE SCALE GENOMIC DNA]</scope>
    <source>
        <strain evidence="2">Lupac 08</strain>
    </source>
</reference>
<gene>
    <name evidence="1" type="ORF">MILUP08_46785</name>
</gene>
<evidence type="ECO:0000313" key="2">
    <source>
        <dbReference type="Proteomes" id="UP000003448"/>
    </source>
</evidence>
<proteinExistence type="predicted"/>
<evidence type="ECO:0000313" key="1">
    <source>
        <dbReference type="EMBL" id="CCH22000.1"/>
    </source>
</evidence>
<name>I0LDV3_9ACTN</name>
<evidence type="ECO:0008006" key="3">
    <source>
        <dbReference type="Google" id="ProtNLM"/>
    </source>
</evidence>
<protein>
    <recommendedName>
        <fullName evidence="3">SUKH-4 immunity protein</fullName>
    </recommendedName>
</protein>